<evidence type="ECO:0000313" key="3">
    <source>
        <dbReference type="Proteomes" id="UP001212997"/>
    </source>
</evidence>
<feature type="region of interest" description="Disordered" evidence="1">
    <location>
        <begin position="188"/>
        <end position="220"/>
    </location>
</feature>
<sequence length="220" mass="24632">MGQVTYWLLPLAVRRVGRLGVLYSPNKRNKFIVLNEEEVGRREEREFEPEDVESLKNLLATSFSSVASSTSTWNTVGTHHTRGKLPFRADHVATPIVITVALVVVPAVLNTSHPNDPHDIKNDSHDASIINERDIIDIYASFLIRIPLRIVRGHQFLRHEYTTRLSGELIVFPLPILSIIGDIKGSTPKDNAAPLPSSHPSEPPAFETRRVVSRDPRDSP</sequence>
<gene>
    <name evidence="2" type="ORF">NLI96_g10219</name>
</gene>
<evidence type="ECO:0000256" key="1">
    <source>
        <dbReference type="SAM" id="MobiDB-lite"/>
    </source>
</evidence>
<proteinExistence type="predicted"/>
<feature type="compositionally biased region" description="Basic and acidic residues" evidence="1">
    <location>
        <begin position="207"/>
        <end position="220"/>
    </location>
</feature>
<organism evidence="2 3">
    <name type="scientific">Meripilus lineatus</name>
    <dbReference type="NCBI Taxonomy" id="2056292"/>
    <lineage>
        <taxon>Eukaryota</taxon>
        <taxon>Fungi</taxon>
        <taxon>Dikarya</taxon>
        <taxon>Basidiomycota</taxon>
        <taxon>Agaricomycotina</taxon>
        <taxon>Agaricomycetes</taxon>
        <taxon>Polyporales</taxon>
        <taxon>Meripilaceae</taxon>
        <taxon>Meripilus</taxon>
    </lineage>
</organism>
<dbReference type="EMBL" id="JANAWD010000564">
    <property type="protein sequence ID" value="KAJ3477788.1"/>
    <property type="molecule type" value="Genomic_DNA"/>
</dbReference>
<reference evidence="2" key="1">
    <citation type="submission" date="2022-07" db="EMBL/GenBank/DDBJ databases">
        <title>Genome Sequence of Physisporinus lineatus.</title>
        <authorList>
            <person name="Buettner E."/>
        </authorList>
    </citation>
    <scope>NUCLEOTIDE SEQUENCE</scope>
    <source>
        <strain evidence="2">VT162</strain>
    </source>
</reference>
<dbReference type="AlphaFoldDB" id="A0AAD5YEE7"/>
<name>A0AAD5YEE7_9APHY</name>
<protein>
    <submittedName>
        <fullName evidence="2">Uncharacterized protein</fullName>
    </submittedName>
</protein>
<comment type="caution">
    <text evidence="2">The sequence shown here is derived from an EMBL/GenBank/DDBJ whole genome shotgun (WGS) entry which is preliminary data.</text>
</comment>
<keyword evidence="3" id="KW-1185">Reference proteome</keyword>
<evidence type="ECO:0000313" key="2">
    <source>
        <dbReference type="EMBL" id="KAJ3477788.1"/>
    </source>
</evidence>
<accession>A0AAD5YEE7</accession>
<dbReference type="Proteomes" id="UP001212997">
    <property type="component" value="Unassembled WGS sequence"/>
</dbReference>